<protein>
    <recommendedName>
        <fullName evidence="5">Type I restriction modification DNA specificity domain-containing protein</fullName>
    </recommendedName>
</protein>
<evidence type="ECO:0000256" key="2">
    <source>
        <dbReference type="ARBA" id="ARBA00023125"/>
    </source>
</evidence>
<evidence type="ECO:0000313" key="3">
    <source>
        <dbReference type="EMBL" id="AUX39744.1"/>
    </source>
</evidence>
<reference evidence="3 4" key="1">
    <citation type="submission" date="2015-09" db="EMBL/GenBank/DDBJ databases">
        <title>Sorangium comparison.</title>
        <authorList>
            <person name="Zaburannyi N."/>
            <person name="Bunk B."/>
            <person name="Overmann J."/>
            <person name="Mueller R."/>
        </authorList>
    </citation>
    <scope>NUCLEOTIDE SEQUENCE [LARGE SCALE GENOMIC DNA]</scope>
    <source>
        <strain evidence="3 4">So ce26</strain>
    </source>
</reference>
<dbReference type="PANTHER" id="PTHR30408:SF12">
    <property type="entry name" value="TYPE I RESTRICTION ENZYME MJAVIII SPECIFICITY SUBUNIT"/>
    <property type="match status" value="1"/>
</dbReference>
<dbReference type="OrthoDB" id="9798929at2"/>
<sequence>MRVGSVNARDVIAEGARLNGGFHLAEDQQAWRVLSAIPSKKKTRVEALCRDRGVFRGPIFTRTFCTDPKLGRSYVSPAELERAEIHSDRYLAASHGELLSELELRRGMVLVTCSGMSLGRAIMVRGSMNGFCASHDLIRIEANPEKIPLGYLYAFLRSRHGYVAMRRQIYGGNIKHIEPQHVAAVAVPRIGDAFERQVGKEIDESTKLLDSYERTVAEATRVLFESVGLVDISAHQWHAGGPDLGFVVDGPNVKSLRALNYNPRYTSLVELIKRGPWRALGDLCIPGGLRRGGRFKRIDALPEHGTLLVGQKQLFWLKPEGRWIARREAGSDVFVPAGTVLVPAQGTLGETELFCRAEFAWGAGLDIAYSEHVLRIIADESKLLRGCLFAFMRSETAFRLLRSLSVGTKLQDHHYAFRPALPIPFPPRSVQEEVHRLVVAAYEARHRAVALENEAIARIEHALEEVAS</sequence>
<evidence type="ECO:0008006" key="5">
    <source>
        <dbReference type="Google" id="ProtNLM"/>
    </source>
</evidence>
<evidence type="ECO:0000256" key="1">
    <source>
        <dbReference type="ARBA" id="ARBA00022747"/>
    </source>
</evidence>
<organism evidence="3 4">
    <name type="scientific">Sorangium cellulosum</name>
    <name type="common">Polyangium cellulosum</name>
    <dbReference type="NCBI Taxonomy" id="56"/>
    <lineage>
        <taxon>Bacteria</taxon>
        <taxon>Pseudomonadati</taxon>
        <taxon>Myxococcota</taxon>
        <taxon>Polyangia</taxon>
        <taxon>Polyangiales</taxon>
        <taxon>Polyangiaceae</taxon>
        <taxon>Sorangium</taxon>
    </lineage>
</organism>
<dbReference type="AlphaFoldDB" id="A0A2L0EKD2"/>
<gene>
    <name evidence="3" type="ORF">SOCE26_011390</name>
</gene>
<dbReference type="Gene3D" id="3.90.220.20">
    <property type="entry name" value="DNA methylase specificity domains"/>
    <property type="match status" value="2"/>
</dbReference>
<dbReference type="Proteomes" id="UP000238348">
    <property type="component" value="Chromosome"/>
</dbReference>
<dbReference type="EMBL" id="CP012673">
    <property type="protein sequence ID" value="AUX39744.1"/>
    <property type="molecule type" value="Genomic_DNA"/>
</dbReference>
<dbReference type="RefSeq" id="WP_104977662.1">
    <property type="nucleotide sequence ID" value="NZ_CP012673.1"/>
</dbReference>
<dbReference type="NCBIfam" id="NF047740">
    <property type="entry name" value="antiphage_MADS5"/>
    <property type="match status" value="1"/>
</dbReference>
<dbReference type="GO" id="GO:0003677">
    <property type="term" value="F:DNA binding"/>
    <property type="evidence" value="ECO:0007669"/>
    <property type="project" value="UniProtKB-KW"/>
</dbReference>
<dbReference type="InterPro" id="IPR044946">
    <property type="entry name" value="Restrct_endonuc_typeI_TRD_sf"/>
</dbReference>
<dbReference type="SUPFAM" id="SSF116734">
    <property type="entry name" value="DNA methylase specificity domain"/>
    <property type="match status" value="2"/>
</dbReference>
<accession>A0A2L0EKD2</accession>
<evidence type="ECO:0000313" key="4">
    <source>
        <dbReference type="Proteomes" id="UP000238348"/>
    </source>
</evidence>
<dbReference type="InterPro" id="IPR052021">
    <property type="entry name" value="Type-I_RS_S_subunit"/>
</dbReference>
<keyword evidence="1" id="KW-0680">Restriction system</keyword>
<proteinExistence type="predicted"/>
<keyword evidence="2" id="KW-0238">DNA-binding</keyword>
<name>A0A2L0EKD2_SORCE</name>
<dbReference type="REBASE" id="232805">
    <property type="entry name" value="S.Sce26ORF11380P"/>
</dbReference>
<dbReference type="GO" id="GO:0009307">
    <property type="term" value="P:DNA restriction-modification system"/>
    <property type="evidence" value="ECO:0007669"/>
    <property type="project" value="UniProtKB-KW"/>
</dbReference>
<dbReference type="PANTHER" id="PTHR30408">
    <property type="entry name" value="TYPE-1 RESTRICTION ENZYME ECOKI SPECIFICITY PROTEIN"/>
    <property type="match status" value="1"/>
</dbReference>